<feature type="chain" id="PRO_5013087841" evidence="6">
    <location>
        <begin position="22"/>
        <end position="302"/>
    </location>
</feature>
<comment type="subcellular location">
    <subcellularLocation>
        <location evidence="1">Cell envelope</location>
    </subcellularLocation>
</comment>
<comment type="similarity">
    <text evidence="2">Belongs to the bacterial solute-binding protein 8 family.</text>
</comment>
<feature type="domain" description="Fe/B12 periplasmic-binding" evidence="7">
    <location>
        <begin position="41"/>
        <end position="301"/>
    </location>
</feature>
<dbReference type="InterPro" id="IPR033870">
    <property type="entry name" value="FatB"/>
</dbReference>
<dbReference type="PROSITE" id="PS50983">
    <property type="entry name" value="FE_B12_PBP"/>
    <property type="match status" value="1"/>
</dbReference>
<dbReference type="PANTHER" id="PTHR30532">
    <property type="entry name" value="IRON III DICITRATE-BINDING PERIPLASMIC PROTEIN"/>
    <property type="match status" value="1"/>
</dbReference>
<dbReference type="InterPro" id="IPR051313">
    <property type="entry name" value="Bact_iron-sidero_bind"/>
</dbReference>
<dbReference type="GO" id="GO:0030288">
    <property type="term" value="C:outer membrane-bounded periplasmic space"/>
    <property type="evidence" value="ECO:0007669"/>
    <property type="project" value="TreeGrafter"/>
</dbReference>
<keyword evidence="3" id="KW-0813">Transport</keyword>
<evidence type="ECO:0000256" key="3">
    <source>
        <dbReference type="ARBA" id="ARBA00022448"/>
    </source>
</evidence>
<keyword evidence="9" id="KW-1185">Reference proteome</keyword>
<evidence type="ECO:0000256" key="6">
    <source>
        <dbReference type="SAM" id="SignalP"/>
    </source>
</evidence>
<dbReference type="Proteomes" id="UP000183974">
    <property type="component" value="Unassembled WGS sequence"/>
</dbReference>
<keyword evidence="4" id="KW-0410">Iron transport</keyword>
<evidence type="ECO:0000313" key="8">
    <source>
        <dbReference type="EMBL" id="SHL14582.1"/>
    </source>
</evidence>
<keyword evidence="4" id="KW-0406">Ion transport</keyword>
<feature type="signal peptide" evidence="6">
    <location>
        <begin position="1"/>
        <end position="21"/>
    </location>
</feature>
<keyword evidence="4" id="KW-0408">Iron</keyword>
<protein>
    <submittedName>
        <fullName evidence="8">Iron complex transport system substrate-binding protein</fullName>
    </submittedName>
</protein>
<dbReference type="Pfam" id="PF01497">
    <property type="entry name" value="Peripla_BP_2"/>
    <property type="match status" value="1"/>
</dbReference>
<dbReference type="Gene3D" id="3.40.50.1980">
    <property type="entry name" value="Nitrogenase molybdenum iron protein domain"/>
    <property type="match status" value="2"/>
</dbReference>
<dbReference type="GO" id="GO:1901678">
    <property type="term" value="P:iron coordination entity transport"/>
    <property type="evidence" value="ECO:0007669"/>
    <property type="project" value="UniProtKB-ARBA"/>
</dbReference>
<evidence type="ECO:0000256" key="4">
    <source>
        <dbReference type="ARBA" id="ARBA00022496"/>
    </source>
</evidence>
<evidence type="ECO:0000256" key="1">
    <source>
        <dbReference type="ARBA" id="ARBA00004196"/>
    </source>
</evidence>
<dbReference type="AlphaFoldDB" id="A0A1M6Y8Z6"/>
<dbReference type="EMBL" id="FRBR01000001">
    <property type="protein sequence ID" value="SHL14582.1"/>
    <property type="molecule type" value="Genomic_DNA"/>
</dbReference>
<organism evidence="8 9">
    <name type="scientific">Roseovarius pacificus</name>
    <dbReference type="NCBI Taxonomy" id="337701"/>
    <lineage>
        <taxon>Bacteria</taxon>
        <taxon>Pseudomonadati</taxon>
        <taxon>Pseudomonadota</taxon>
        <taxon>Alphaproteobacteria</taxon>
        <taxon>Rhodobacterales</taxon>
        <taxon>Roseobacteraceae</taxon>
        <taxon>Roseovarius</taxon>
    </lineage>
</organism>
<accession>A0A1M6Y8Z6</accession>
<name>A0A1M6Y8Z6_9RHOB</name>
<dbReference type="CDD" id="cd01140">
    <property type="entry name" value="FatB"/>
    <property type="match status" value="1"/>
</dbReference>
<evidence type="ECO:0000259" key="7">
    <source>
        <dbReference type="PROSITE" id="PS50983"/>
    </source>
</evidence>
<evidence type="ECO:0000313" key="9">
    <source>
        <dbReference type="Proteomes" id="UP000183974"/>
    </source>
</evidence>
<evidence type="ECO:0000256" key="5">
    <source>
        <dbReference type="ARBA" id="ARBA00022729"/>
    </source>
</evidence>
<dbReference type="InterPro" id="IPR002491">
    <property type="entry name" value="ABC_transptr_periplasmic_BD"/>
</dbReference>
<dbReference type="STRING" id="337701.SAMN05444398_101749"/>
<dbReference type="PANTHER" id="PTHR30532:SF28">
    <property type="entry name" value="PETROBACTIN-BINDING PROTEIN YCLQ"/>
    <property type="match status" value="1"/>
</dbReference>
<dbReference type="SUPFAM" id="SSF53807">
    <property type="entry name" value="Helical backbone' metal receptor"/>
    <property type="match status" value="1"/>
</dbReference>
<dbReference type="RefSeq" id="WP_084728847.1">
    <property type="nucleotide sequence ID" value="NZ_BMLR01000001.1"/>
</dbReference>
<keyword evidence="5 6" id="KW-0732">Signal</keyword>
<proteinExistence type="inferred from homology"/>
<dbReference type="OrthoDB" id="63946at2"/>
<sequence>MRDLFAMAAAFTFCCVSGALAQTLTVDTARGDVEVPAAPQTIAVFDVPAIDTLEALGVAIAGVPAPLYLPYLDDVAAEAEQVGTLFEPDYETLATMAPDLIIAGGRSSEQVDTLARIAPTIDMTIWGGDMAAQAMARTTAYGAIFDRQDQAAALNAAFTARLAEARDVVAGKGNALILLTNGGKISAYGDDSRFGWLHSATGLPEAYPGVSSETHGEAVSFEFVADLNPDWILVIDRGAAIGAAGQAAAATLDNPLVQGTTAAQSGQIVHLDAGPIYIAGGGMQSMMHTLDELIAAFRASGG</sequence>
<evidence type="ECO:0000256" key="2">
    <source>
        <dbReference type="ARBA" id="ARBA00008814"/>
    </source>
</evidence>
<gene>
    <name evidence="8" type="ORF">SAMN05444398_101749</name>
</gene>
<reference evidence="8 9" key="1">
    <citation type="submission" date="2016-11" db="EMBL/GenBank/DDBJ databases">
        <authorList>
            <person name="Jaros S."/>
            <person name="Januszkiewicz K."/>
            <person name="Wedrychowicz H."/>
        </authorList>
    </citation>
    <scope>NUCLEOTIDE SEQUENCE [LARGE SCALE GENOMIC DNA]</scope>
    <source>
        <strain evidence="8 9">DSM 29589</strain>
    </source>
</reference>